<dbReference type="SUPFAM" id="SSF51445">
    <property type="entry name" value="(Trans)glycosidases"/>
    <property type="match status" value="1"/>
</dbReference>
<organism evidence="7 8">
    <name type="scientific">Clydaea vesicula</name>
    <dbReference type="NCBI Taxonomy" id="447962"/>
    <lineage>
        <taxon>Eukaryota</taxon>
        <taxon>Fungi</taxon>
        <taxon>Fungi incertae sedis</taxon>
        <taxon>Chytridiomycota</taxon>
        <taxon>Chytridiomycota incertae sedis</taxon>
        <taxon>Chytridiomycetes</taxon>
        <taxon>Lobulomycetales</taxon>
        <taxon>Lobulomycetaceae</taxon>
        <taxon>Clydaea</taxon>
    </lineage>
</organism>
<dbReference type="InterPro" id="IPR001944">
    <property type="entry name" value="Glycoside_Hdrlase_35"/>
</dbReference>
<evidence type="ECO:0000313" key="8">
    <source>
        <dbReference type="Proteomes" id="UP001211065"/>
    </source>
</evidence>
<dbReference type="Pfam" id="PF01301">
    <property type="entry name" value="Glyco_hydro_35"/>
    <property type="match status" value="2"/>
</dbReference>
<dbReference type="Proteomes" id="UP001211065">
    <property type="component" value="Unassembled WGS sequence"/>
</dbReference>
<dbReference type="EMBL" id="JADGJW010001097">
    <property type="protein sequence ID" value="KAJ3206819.1"/>
    <property type="molecule type" value="Genomic_DNA"/>
</dbReference>
<dbReference type="InterPro" id="IPR008979">
    <property type="entry name" value="Galactose-bd-like_sf"/>
</dbReference>
<dbReference type="SUPFAM" id="SSF49785">
    <property type="entry name" value="Galactose-binding domain-like"/>
    <property type="match status" value="2"/>
</dbReference>
<dbReference type="PANTHER" id="PTHR23421">
    <property type="entry name" value="BETA-GALACTOSIDASE RELATED"/>
    <property type="match status" value="1"/>
</dbReference>
<evidence type="ECO:0008006" key="9">
    <source>
        <dbReference type="Google" id="ProtNLM"/>
    </source>
</evidence>
<dbReference type="Pfam" id="PF21467">
    <property type="entry name" value="BetaGal_gal-bd"/>
    <property type="match status" value="1"/>
</dbReference>
<dbReference type="Gene3D" id="2.60.120.260">
    <property type="entry name" value="Galactose-binding domain-like"/>
    <property type="match status" value="2"/>
</dbReference>
<keyword evidence="2" id="KW-0378">Hydrolase</keyword>
<reference evidence="7" key="1">
    <citation type="submission" date="2020-05" db="EMBL/GenBank/DDBJ databases">
        <title>Phylogenomic resolution of chytrid fungi.</title>
        <authorList>
            <person name="Stajich J.E."/>
            <person name="Amses K."/>
            <person name="Simmons R."/>
            <person name="Seto K."/>
            <person name="Myers J."/>
            <person name="Bonds A."/>
            <person name="Quandt C.A."/>
            <person name="Barry K."/>
            <person name="Liu P."/>
            <person name="Grigoriev I."/>
            <person name="Longcore J.E."/>
            <person name="James T.Y."/>
        </authorList>
    </citation>
    <scope>NUCLEOTIDE SEQUENCE</scope>
    <source>
        <strain evidence="7">JEL0476</strain>
    </source>
</reference>
<proteinExistence type="inferred from homology"/>
<evidence type="ECO:0000313" key="7">
    <source>
        <dbReference type="EMBL" id="KAJ3206819.1"/>
    </source>
</evidence>
<comment type="similarity">
    <text evidence="1 4">Belongs to the glycosyl hydrolase 35 family.</text>
</comment>
<evidence type="ECO:0000256" key="2">
    <source>
        <dbReference type="ARBA" id="ARBA00022801"/>
    </source>
</evidence>
<evidence type="ECO:0000259" key="6">
    <source>
        <dbReference type="Pfam" id="PF21467"/>
    </source>
</evidence>
<evidence type="ECO:0000256" key="4">
    <source>
        <dbReference type="RuleBase" id="RU003679"/>
    </source>
</evidence>
<sequence length="928" mass="106127">MAAPGPYICAETQGGGFPMWLLAKKDVRIRHSSSTFFKKYDQNFSKYCLQWYANILPILKKHQITEKKNGCVIALQIENEMFEQLFKYLPIGLSDEMRHLCEAARNFRMTVPFFTNDAFEEGSFNPKSSKFGIDLYGFDKYVIFVPISSPLGALLGDSTKQTAGRIEFADWEPKTFSAAVDIMEKKVRSFKGGAAESPIFIPELQGGWFNHYTVPYTYDDIYNFYGDNYTNTLVNSVIAQGSTMFSIYMFYGGTNWGTLGDPDVYTSYDYSACIREFGYLSGKARRLRLAFCFIKSFSNLISQTDLVVGNAEKDWTLSVSPPQILNRIRKTAMSNNATEFVFLRNFSSEKRSKVNFTLKFATKSIKMNCNLPYKQSFIALCNYAFCDNRFHLLLNTAPIHMRIKQDDNTEIWMIQNDEECSGEFAFRGEVKVEGSLKAEIRNFHISDDNYSIVAFNKGAGWASLSNGVDSAKLLIFSLNSEDLLTFYAKFEESWFSKTKITQPHSAFTNPTFCCWGVDGAKLYDGKLSIEATKDQQYIFSLNNSCPQGFQEIDKLGEVEDDNITKYLGAPYLYIYSLVKETSPKQFFEFKRPALTNWHFRHTSFQSLPWVPLKNLASTNYEFKPSMDPLDFGFTSGHVLYKFTFDINNKATTIEFNISYRHRATIYLNGEAVGGSLTYSLQLFQPGTKVGPEWNFGGWKRFTLPKNILNETNELVIITESFGLNRQAFIFNDCRNPRGILGLKFSKGSLKNLKSFISGVDIKNVIDSFSSSGFPDENISQWNIVDTVKNKSTAIELELKCNQLPTWFKGDFQYTRTHLHIPLRLQMGGRGTAYIWVNGFLIARYYGNGDSPQKNFYIMHGILLEGTNEVKLLCYDGRVENKDNSNENIFVEIKEWKVNDSKVNLNDRWSGNIEENGKSYVVFRKDLKL</sequence>
<dbReference type="GO" id="GO:0005975">
    <property type="term" value="P:carbohydrate metabolic process"/>
    <property type="evidence" value="ECO:0007669"/>
    <property type="project" value="InterPro"/>
</dbReference>
<dbReference type="InterPro" id="IPR017853">
    <property type="entry name" value="GH"/>
</dbReference>
<protein>
    <recommendedName>
        <fullName evidence="9">Beta-galactosidase</fullName>
    </recommendedName>
</protein>
<keyword evidence="8" id="KW-1185">Reference proteome</keyword>
<dbReference type="GO" id="GO:0004565">
    <property type="term" value="F:beta-galactosidase activity"/>
    <property type="evidence" value="ECO:0007669"/>
    <property type="project" value="UniProtKB-EC"/>
</dbReference>
<dbReference type="InterPro" id="IPR031330">
    <property type="entry name" value="Gly_Hdrlase_35_cat"/>
</dbReference>
<evidence type="ECO:0000259" key="5">
    <source>
        <dbReference type="Pfam" id="PF01301"/>
    </source>
</evidence>
<gene>
    <name evidence="7" type="ORF">HK099_000406</name>
</gene>
<feature type="domain" description="Beta-galactosidase galactose-binding" evidence="6">
    <location>
        <begin position="804"/>
        <end position="867"/>
    </location>
</feature>
<evidence type="ECO:0000256" key="3">
    <source>
        <dbReference type="ARBA" id="ARBA00023295"/>
    </source>
</evidence>
<keyword evidence="3" id="KW-0326">Glycosidase</keyword>
<feature type="domain" description="Glycoside hydrolase 35 catalytic" evidence="5">
    <location>
        <begin position="184"/>
        <end position="288"/>
    </location>
</feature>
<dbReference type="InterPro" id="IPR048913">
    <property type="entry name" value="BetaGal_gal-bd"/>
</dbReference>
<accession>A0AAD5TXA4</accession>
<evidence type="ECO:0000256" key="1">
    <source>
        <dbReference type="ARBA" id="ARBA00009809"/>
    </source>
</evidence>
<dbReference type="Gene3D" id="3.20.20.80">
    <property type="entry name" value="Glycosidases"/>
    <property type="match status" value="1"/>
</dbReference>
<feature type="domain" description="Glycoside hydrolase 35 catalytic" evidence="5">
    <location>
        <begin position="4"/>
        <end position="90"/>
    </location>
</feature>
<name>A0AAD5TXA4_9FUNG</name>
<comment type="caution">
    <text evidence="7">The sequence shown here is derived from an EMBL/GenBank/DDBJ whole genome shotgun (WGS) entry which is preliminary data.</text>
</comment>
<dbReference type="AlphaFoldDB" id="A0AAD5TXA4"/>